<dbReference type="InterPro" id="IPR013685">
    <property type="entry name" value="POTRA_FtsQ_type"/>
</dbReference>
<keyword evidence="12" id="KW-1185">Reference proteome</keyword>
<comment type="subcellular location">
    <subcellularLocation>
        <location evidence="1">Membrane</location>
    </subcellularLocation>
</comment>
<keyword evidence="5 9" id="KW-1133">Transmembrane helix</keyword>
<evidence type="ECO:0000256" key="1">
    <source>
        <dbReference type="ARBA" id="ARBA00004370"/>
    </source>
</evidence>
<keyword evidence="7" id="KW-0131">Cell cycle</keyword>
<dbReference type="STRING" id="290317.Cpha266_2718"/>
<dbReference type="PANTHER" id="PTHR35851">
    <property type="entry name" value="CELL DIVISION PROTEIN FTSQ"/>
    <property type="match status" value="1"/>
</dbReference>
<name>A1BJX5_CHLPD</name>
<evidence type="ECO:0000256" key="9">
    <source>
        <dbReference type="SAM" id="Phobius"/>
    </source>
</evidence>
<keyword evidence="2" id="KW-1003">Cell membrane</keyword>
<dbReference type="KEGG" id="cph:Cpha266_2718"/>
<dbReference type="HOGENOM" id="CLU_935945_0_0_10"/>
<evidence type="ECO:0000259" key="10">
    <source>
        <dbReference type="PROSITE" id="PS51779"/>
    </source>
</evidence>
<dbReference type="Gene3D" id="3.10.20.310">
    <property type="entry name" value="membrane protein fhac"/>
    <property type="match status" value="1"/>
</dbReference>
<dbReference type="AlphaFoldDB" id="A1BJX5"/>
<feature type="compositionally biased region" description="Basic and acidic residues" evidence="8">
    <location>
        <begin position="1"/>
        <end position="26"/>
    </location>
</feature>
<evidence type="ECO:0000256" key="2">
    <source>
        <dbReference type="ARBA" id="ARBA00022475"/>
    </source>
</evidence>
<keyword evidence="6 9" id="KW-0472">Membrane</keyword>
<evidence type="ECO:0000256" key="5">
    <source>
        <dbReference type="ARBA" id="ARBA00022989"/>
    </source>
</evidence>
<evidence type="ECO:0000256" key="6">
    <source>
        <dbReference type="ARBA" id="ARBA00023136"/>
    </source>
</evidence>
<feature type="region of interest" description="Disordered" evidence="8">
    <location>
        <begin position="1"/>
        <end position="33"/>
    </location>
</feature>
<dbReference type="Proteomes" id="UP000008701">
    <property type="component" value="Chromosome"/>
</dbReference>
<evidence type="ECO:0000256" key="8">
    <source>
        <dbReference type="SAM" id="MobiDB-lite"/>
    </source>
</evidence>
<evidence type="ECO:0000313" key="12">
    <source>
        <dbReference type="Proteomes" id="UP000008701"/>
    </source>
</evidence>
<dbReference type="PROSITE" id="PS51779">
    <property type="entry name" value="POTRA"/>
    <property type="match status" value="1"/>
</dbReference>
<dbReference type="GO" id="GO:0090529">
    <property type="term" value="P:cell septum assembly"/>
    <property type="evidence" value="ECO:0007669"/>
    <property type="project" value="InterPro"/>
</dbReference>
<keyword evidence="4 9" id="KW-0812">Transmembrane</keyword>
<organism evidence="11 12">
    <name type="scientific">Chlorobium phaeobacteroides (strain DSM 266 / SMG 266 / 2430)</name>
    <dbReference type="NCBI Taxonomy" id="290317"/>
    <lineage>
        <taxon>Bacteria</taxon>
        <taxon>Pseudomonadati</taxon>
        <taxon>Chlorobiota</taxon>
        <taxon>Chlorobiia</taxon>
        <taxon>Chlorobiales</taxon>
        <taxon>Chlorobiaceae</taxon>
        <taxon>Chlorobium/Pelodictyon group</taxon>
        <taxon>Chlorobium</taxon>
    </lineage>
</organism>
<reference evidence="11 12" key="1">
    <citation type="submission" date="2006-12" db="EMBL/GenBank/DDBJ databases">
        <title>Complete sequence of Chlorobium phaeobacteroides DSM 266.</title>
        <authorList>
            <consortium name="US DOE Joint Genome Institute"/>
            <person name="Copeland A."/>
            <person name="Lucas S."/>
            <person name="Lapidus A."/>
            <person name="Barry K."/>
            <person name="Detter J.C."/>
            <person name="Glavina del Rio T."/>
            <person name="Hammon N."/>
            <person name="Israni S."/>
            <person name="Pitluck S."/>
            <person name="Goltsman E."/>
            <person name="Schmutz J."/>
            <person name="Larimer F."/>
            <person name="Land M."/>
            <person name="Hauser L."/>
            <person name="Mikhailova N."/>
            <person name="Li T."/>
            <person name="Overmann J."/>
            <person name="Bryant D.A."/>
            <person name="Richardson P."/>
        </authorList>
    </citation>
    <scope>NUCLEOTIDE SEQUENCE [LARGE SCALE GENOMIC DNA]</scope>
    <source>
        <strain evidence="11 12">DSM 266</strain>
    </source>
</reference>
<sequence>MTHMHDPEQKGERLPDIELDTEDRSDGSGPLEPADSGSWKALFLILFLVVIGLGWLGYHASDWQKEVRVREIVIEDARYVSVQELSARLKRYSGMKVHALDIDKVRASVMAIPYIRDAAVSKELNGILRVRVVEREPLALLIDMPTPMVIDQDGVLVPDHKGFSDRSGTLLHVSGITRLDHAERGLRKLSARDYALVHEFTTALQKSDYAALLVREFHFQNNNGSSVFARGSRSRFIMGNDGNFKEKLKKFEIFWQKVVSKKGFERYETVDLRFKDRVFATEVQLPEIVRKDSM</sequence>
<evidence type="ECO:0000256" key="3">
    <source>
        <dbReference type="ARBA" id="ARBA00022618"/>
    </source>
</evidence>
<dbReference type="RefSeq" id="WP_015961229.1">
    <property type="nucleotide sequence ID" value="NC_008639.1"/>
</dbReference>
<keyword evidence="3" id="KW-0132">Cell division</keyword>
<dbReference type="PANTHER" id="PTHR35851:SF1">
    <property type="entry name" value="CELL DIVISION PROTEIN FTSQ"/>
    <property type="match status" value="1"/>
</dbReference>
<dbReference type="InterPro" id="IPR026579">
    <property type="entry name" value="FtsQ"/>
</dbReference>
<dbReference type="InterPro" id="IPR034746">
    <property type="entry name" value="POTRA"/>
</dbReference>
<proteinExistence type="predicted"/>
<protein>
    <submittedName>
        <fullName evidence="11">Polypeptide-transport-associated domain protein, FtsQ-type</fullName>
    </submittedName>
</protein>
<evidence type="ECO:0000256" key="7">
    <source>
        <dbReference type="ARBA" id="ARBA00023306"/>
    </source>
</evidence>
<accession>A1BJX5</accession>
<feature type="transmembrane region" description="Helical" evidence="9">
    <location>
        <begin position="39"/>
        <end position="58"/>
    </location>
</feature>
<dbReference type="eggNOG" id="COG1589">
    <property type="taxonomic scope" value="Bacteria"/>
</dbReference>
<gene>
    <name evidence="11" type="ordered locus">Cpha266_2718</name>
</gene>
<dbReference type="EMBL" id="CP000492">
    <property type="protein sequence ID" value="ABL66702.1"/>
    <property type="molecule type" value="Genomic_DNA"/>
</dbReference>
<dbReference type="Pfam" id="PF08478">
    <property type="entry name" value="POTRA_1"/>
    <property type="match status" value="1"/>
</dbReference>
<dbReference type="GO" id="GO:0016020">
    <property type="term" value="C:membrane"/>
    <property type="evidence" value="ECO:0007669"/>
    <property type="project" value="UniProtKB-SubCell"/>
</dbReference>
<feature type="domain" description="POTRA" evidence="10">
    <location>
        <begin position="67"/>
        <end position="135"/>
    </location>
</feature>
<evidence type="ECO:0000313" key="11">
    <source>
        <dbReference type="EMBL" id="ABL66702.1"/>
    </source>
</evidence>
<evidence type="ECO:0000256" key="4">
    <source>
        <dbReference type="ARBA" id="ARBA00022692"/>
    </source>
</evidence>